<proteinExistence type="predicted"/>
<protein>
    <submittedName>
        <fullName evidence="2">Protein phosphatase 2C domain-containing protein</fullName>
    </submittedName>
</protein>
<evidence type="ECO:0000259" key="1">
    <source>
        <dbReference type="PROSITE" id="PS51746"/>
    </source>
</evidence>
<gene>
    <name evidence="2" type="ORF">GCM10009627_08110</name>
</gene>
<dbReference type="PANTHER" id="PTHR47992">
    <property type="entry name" value="PROTEIN PHOSPHATASE"/>
    <property type="match status" value="1"/>
</dbReference>
<dbReference type="PROSITE" id="PS51746">
    <property type="entry name" value="PPM_2"/>
    <property type="match status" value="1"/>
</dbReference>
<evidence type="ECO:0000313" key="3">
    <source>
        <dbReference type="Proteomes" id="UP001501742"/>
    </source>
</evidence>
<dbReference type="Proteomes" id="UP001501742">
    <property type="component" value="Unassembled WGS sequence"/>
</dbReference>
<dbReference type="InterPro" id="IPR036457">
    <property type="entry name" value="PPM-type-like_dom_sf"/>
</dbReference>
<dbReference type="SMART" id="SM00332">
    <property type="entry name" value="PP2Cc"/>
    <property type="match status" value="1"/>
</dbReference>
<reference evidence="2 3" key="1">
    <citation type="journal article" date="2019" name="Int. J. Syst. Evol. Microbiol.">
        <title>The Global Catalogue of Microorganisms (GCM) 10K type strain sequencing project: providing services to taxonomists for standard genome sequencing and annotation.</title>
        <authorList>
            <consortium name="The Broad Institute Genomics Platform"/>
            <consortium name="The Broad Institute Genome Sequencing Center for Infectious Disease"/>
            <person name="Wu L."/>
            <person name="Ma J."/>
        </authorList>
    </citation>
    <scope>NUCLEOTIDE SEQUENCE [LARGE SCALE GENOMIC DNA]</scope>
    <source>
        <strain evidence="2 3">JCM 12140</strain>
    </source>
</reference>
<dbReference type="SUPFAM" id="SSF81606">
    <property type="entry name" value="PP2C-like"/>
    <property type="match status" value="1"/>
</dbReference>
<dbReference type="Gene3D" id="3.60.40.10">
    <property type="entry name" value="PPM-type phosphatase domain"/>
    <property type="match status" value="1"/>
</dbReference>
<dbReference type="Pfam" id="PF13672">
    <property type="entry name" value="PP2C_2"/>
    <property type="match status" value="1"/>
</dbReference>
<dbReference type="InterPro" id="IPR001932">
    <property type="entry name" value="PPM-type_phosphatase-like_dom"/>
</dbReference>
<sequence>MTELGRAASSHAIDLPDGNGATLTLSWGAATDVGRRRDHNEDSYIVDAPYFVVADGMGGHLAGDRASDAVVRRLGDSTTEPFASRQTIQRALLLATADIEKAAGGNAIGAGTTVTGVALVASQGQPSALVFNVGDSRTYRSDAGAPLKRLTIDHSVVQEMVDAGVLRAEDAESHPDSNVITRAVGFGEPPEPDWWTIPLRTGDRYVVCSDGLTKEIGDVGISRIAAKVDDPQELAERLVGDAVIAGGRDNVTVVVLQVDEAPAVSDDIEDTVPRR</sequence>
<feature type="domain" description="PPM-type phosphatase" evidence="1">
    <location>
        <begin position="26"/>
        <end position="258"/>
    </location>
</feature>
<organism evidence="2 3">
    <name type="scientific">Curtobacterium herbarum</name>
    <dbReference type="NCBI Taxonomy" id="150122"/>
    <lineage>
        <taxon>Bacteria</taxon>
        <taxon>Bacillati</taxon>
        <taxon>Actinomycetota</taxon>
        <taxon>Actinomycetes</taxon>
        <taxon>Micrococcales</taxon>
        <taxon>Microbacteriaceae</taxon>
        <taxon>Curtobacterium</taxon>
    </lineage>
</organism>
<name>A0ABN1ZA54_9MICO</name>
<evidence type="ECO:0000313" key="2">
    <source>
        <dbReference type="EMBL" id="GAA1492465.1"/>
    </source>
</evidence>
<accession>A0ABN1ZA54</accession>
<keyword evidence="3" id="KW-1185">Reference proteome</keyword>
<dbReference type="RefSeq" id="WP_259556673.1">
    <property type="nucleotide sequence ID" value="NZ_BAAAJX010000003.1"/>
</dbReference>
<dbReference type="CDD" id="cd00143">
    <property type="entry name" value="PP2Cc"/>
    <property type="match status" value="1"/>
</dbReference>
<dbReference type="EMBL" id="BAAAJX010000003">
    <property type="protein sequence ID" value="GAA1492465.1"/>
    <property type="molecule type" value="Genomic_DNA"/>
</dbReference>
<dbReference type="SMART" id="SM00331">
    <property type="entry name" value="PP2C_SIG"/>
    <property type="match status" value="1"/>
</dbReference>
<dbReference type="InterPro" id="IPR015655">
    <property type="entry name" value="PP2C"/>
</dbReference>
<comment type="caution">
    <text evidence="2">The sequence shown here is derived from an EMBL/GenBank/DDBJ whole genome shotgun (WGS) entry which is preliminary data.</text>
</comment>